<accession>A0A5N0TDS5</accession>
<reference evidence="2 3" key="1">
    <citation type="submission" date="2019-09" db="EMBL/GenBank/DDBJ databases">
        <title>Wenzhouxiangella sp. Genome sequencing and assembly.</title>
        <authorList>
            <person name="Zhang R."/>
        </authorList>
    </citation>
    <scope>NUCLEOTIDE SEQUENCE [LARGE SCALE GENOMIC DNA]</scope>
    <source>
        <strain evidence="2 3">W260</strain>
    </source>
</reference>
<sequence length="161" mass="18296">MSTPALPNLIIGAVEWVALPDLGIRRLRARVDTGAKTSSLCTSDREIFTRDGEDWVRFTAHAGPSRRIRTFDCEARIIDRREVRSSSGEAEERLVVTTTLHLGWEKWMIELTLADRLQMTHRMLLGRRAMLDRVLVNPSHTYLHGQPMNRIGGDDISMGML</sequence>
<dbReference type="SUPFAM" id="SSF50630">
    <property type="entry name" value="Acid proteases"/>
    <property type="match status" value="1"/>
</dbReference>
<organism evidence="2 3">
    <name type="scientific">Marinihelvus fidelis</name>
    <dbReference type="NCBI Taxonomy" id="2613842"/>
    <lineage>
        <taxon>Bacteria</taxon>
        <taxon>Pseudomonadati</taxon>
        <taxon>Pseudomonadota</taxon>
        <taxon>Gammaproteobacteria</taxon>
        <taxon>Chromatiales</taxon>
        <taxon>Wenzhouxiangellaceae</taxon>
        <taxon>Marinihelvus</taxon>
    </lineage>
</organism>
<protein>
    <submittedName>
        <fullName evidence="2">ATP-dependent zinc protease</fullName>
    </submittedName>
</protein>
<dbReference type="AlphaFoldDB" id="A0A5N0TDS5"/>
<proteinExistence type="predicted"/>
<dbReference type="GO" id="GO:0006508">
    <property type="term" value="P:proteolysis"/>
    <property type="evidence" value="ECO:0007669"/>
    <property type="project" value="UniProtKB-KW"/>
</dbReference>
<name>A0A5N0TDS5_9GAMM</name>
<comment type="caution">
    <text evidence="2">The sequence shown here is derived from an EMBL/GenBank/DDBJ whole genome shotgun (WGS) entry which is preliminary data.</text>
</comment>
<dbReference type="InterPro" id="IPR008503">
    <property type="entry name" value="Asp_endopeptidase"/>
</dbReference>
<evidence type="ECO:0000259" key="1">
    <source>
        <dbReference type="Pfam" id="PF05618"/>
    </source>
</evidence>
<evidence type="ECO:0000313" key="2">
    <source>
        <dbReference type="EMBL" id="KAA9132614.1"/>
    </source>
</evidence>
<dbReference type="InterPro" id="IPR021109">
    <property type="entry name" value="Peptidase_aspartic_dom_sf"/>
</dbReference>
<dbReference type="RefSeq" id="WP_150863323.1">
    <property type="nucleotide sequence ID" value="NZ_VYXP01000003.1"/>
</dbReference>
<dbReference type="PANTHER" id="PTHR38037">
    <property type="entry name" value="ZN_PROTEASE DOMAIN-CONTAINING PROTEIN"/>
    <property type="match status" value="1"/>
</dbReference>
<feature type="domain" description="Retropepsin-like aspartic endopeptidase" evidence="1">
    <location>
        <begin position="10"/>
        <end position="145"/>
    </location>
</feature>
<keyword evidence="3" id="KW-1185">Reference proteome</keyword>
<dbReference type="PANTHER" id="PTHR38037:SF2">
    <property type="entry name" value="ATP-DEPENDENT ZINC PROTEASE DOMAIN-CONTAINING PROTEIN-RELATED"/>
    <property type="match status" value="1"/>
</dbReference>
<keyword evidence="2" id="KW-0645">Protease</keyword>
<dbReference type="Pfam" id="PF05618">
    <property type="entry name" value="Zn_protease"/>
    <property type="match status" value="1"/>
</dbReference>
<dbReference type="Gene3D" id="2.40.70.10">
    <property type="entry name" value="Acid Proteases"/>
    <property type="match status" value="1"/>
</dbReference>
<dbReference type="Proteomes" id="UP000325372">
    <property type="component" value="Unassembled WGS sequence"/>
</dbReference>
<gene>
    <name evidence="2" type="ORF">F3N42_05185</name>
</gene>
<evidence type="ECO:0000313" key="3">
    <source>
        <dbReference type="Proteomes" id="UP000325372"/>
    </source>
</evidence>
<dbReference type="EMBL" id="VYXP01000003">
    <property type="protein sequence ID" value="KAA9132614.1"/>
    <property type="molecule type" value="Genomic_DNA"/>
</dbReference>
<keyword evidence="2" id="KW-0378">Hydrolase</keyword>
<dbReference type="GO" id="GO:0008233">
    <property type="term" value="F:peptidase activity"/>
    <property type="evidence" value="ECO:0007669"/>
    <property type="project" value="UniProtKB-KW"/>
</dbReference>